<evidence type="ECO:0000256" key="6">
    <source>
        <dbReference type="ARBA" id="ARBA00023065"/>
    </source>
</evidence>
<dbReference type="GO" id="GO:0051117">
    <property type="term" value="F:ATPase binding"/>
    <property type="evidence" value="ECO:0007669"/>
    <property type="project" value="TreeGrafter"/>
</dbReference>
<keyword evidence="3" id="KW-0813">Transport</keyword>
<accession>A0A350HA68</accession>
<evidence type="ECO:0000256" key="1">
    <source>
        <dbReference type="ARBA" id="ARBA00004141"/>
    </source>
</evidence>
<dbReference type="EMBL" id="DMZY01000135">
    <property type="protein sequence ID" value="HAV92434.1"/>
    <property type="molecule type" value="Genomic_DNA"/>
</dbReference>
<comment type="subcellular location">
    <subcellularLocation>
        <location evidence="1">Membrane</location>
        <topology evidence="1">Multi-pass membrane protein</topology>
    </subcellularLocation>
</comment>
<comment type="similarity">
    <text evidence="2">Belongs to the V-ATPase 116 kDa subunit family.</text>
</comment>
<dbReference type="GO" id="GO:0016471">
    <property type="term" value="C:vacuolar proton-transporting V-type ATPase complex"/>
    <property type="evidence" value="ECO:0007669"/>
    <property type="project" value="TreeGrafter"/>
</dbReference>
<feature type="transmembrane region" description="Helical" evidence="8">
    <location>
        <begin position="446"/>
        <end position="467"/>
    </location>
</feature>
<name>A0A350HA68_UNCW3</name>
<keyword evidence="6" id="KW-0406">Ion transport</keyword>
<dbReference type="GO" id="GO:0033179">
    <property type="term" value="C:proton-transporting V-type ATPase, V0 domain"/>
    <property type="evidence" value="ECO:0007669"/>
    <property type="project" value="InterPro"/>
</dbReference>
<dbReference type="GO" id="GO:0046961">
    <property type="term" value="F:proton-transporting ATPase activity, rotational mechanism"/>
    <property type="evidence" value="ECO:0007669"/>
    <property type="project" value="InterPro"/>
</dbReference>
<sequence length="468" mass="53431">MAVAKLQKLLVAVHKSNEKSLLSDIKRHTIAELNPYIPEGEQAKNRESIYKNQDLSDIKKSLEILNSYKGIFGLVAVMSKIAVKRSEFMEISKKTDLVGIANDIIRHDLNRDASLLKIKSIRTEINHLSVWKDYKGNLEDIGDFPLYTVLLGKLNKKNCSKEEFIEKLKDLEISISEISSNQDTTYFLIAFHKSIKDKVEEILTSSSFEEGELKGYQSTIEENILLRRQMIDNLNEKDEAEKKSIRILMEKYEKDLTIYGEYLTAEEQVREALSGAFRTDTVSFYTLWVKDKDVEKVKALQNTHLFSRIMDIEPEEGEMPPILLENNAYVKPFEMVTTLYGVPRYFELDPTPFISVFFALFFGLCITDAAYGILLMAISAFAAYKYKNIRSFMILMFFGGFWAMVMGALFSGWLGDLPSYIGMGGFFGRIALLGDPVNTNEGAMNFFRLSLLLGVIHIFFGLFIKLFA</sequence>
<keyword evidence="4 8" id="KW-0812">Transmembrane</keyword>
<dbReference type="PANTHER" id="PTHR11629:SF63">
    <property type="entry name" value="V-TYPE PROTON ATPASE SUBUNIT A"/>
    <property type="match status" value="1"/>
</dbReference>
<dbReference type="Proteomes" id="UP000264062">
    <property type="component" value="Unassembled WGS sequence"/>
</dbReference>
<organism evidence="9 10">
    <name type="scientific">candidate division WOR-3 bacterium</name>
    <dbReference type="NCBI Taxonomy" id="2052148"/>
    <lineage>
        <taxon>Bacteria</taxon>
        <taxon>Bacteria division WOR-3</taxon>
    </lineage>
</organism>
<feature type="non-terminal residue" evidence="9">
    <location>
        <position position="468"/>
    </location>
</feature>
<dbReference type="Pfam" id="PF01496">
    <property type="entry name" value="V_ATPase_I"/>
    <property type="match status" value="1"/>
</dbReference>
<feature type="transmembrane region" description="Helical" evidence="8">
    <location>
        <begin position="353"/>
        <end position="382"/>
    </location>
</feature>
<keyword evidence="5 8" id="KW-1133">Transmembrane helix</keyword>
<protein>
    <submittedName>
        <fullName evidence="9">Uncharacterized protein</fullName>
    </submittedName>
</protein>
<evidence type="ECO:0000256" key="4">
    <source>
        <dbReference type="ARBA" id="ARBA00022692"/>
    </source>
</evidence>
<dbReference type="InterPro" id="IPR002490">
    <property type="entry name" value="V-ATPase_116kDa_su"/>
</dbReference>
<evidence type="ECO:0000256" key="8">
    <source>
        <dbReference type="SAM" id="Phobius"/>
    </source>
</evidence>
<evidence type="ECO:0000256" key="7">
    <source>
        <dbReference type="ARBA" id="ARBA00023136"/>
    </source>
</evidence>
<evidence type="ECO:0000313" key="9">
    <source>
        <dbReference type="EMBL" id="HAV92434.1"/>
    </source>
</evidence>
<dbReference type="GO" id="GO:0007035">
    <property type="term" value="P:vacuolar acidification"/>
    <property type="evidence" value="ECO:0007669"/>
    <property type="project" value="TreeGrafter"/>
</dbReference>
<feature type="transmembrane region" description="Helical" evidence="8">
    <location>
        <begin position="394"/>
        <end position="414"/>
    </location>
</feature>
<gene>
    <name evidence="9" type="ORF">DCW38_04555</name>
</gene>
<comment type="caution">
    <text evidence="9">The sequence shown here is derived from an EMBL/GenBank/DDBJ whole genome shotgun (WGS) entry which is preliminary data.</text>
</comment>
<evidence type="ECO:0000313" key="10">
    <source>
        <dbReference type="Proteomes" id="UP000264062"/>
    </source>
</evidence>
<dbReference type="PANTHER" id="PTHR11629">
    <property type="entry name" value="VACUOLAR PROTON ATPASES"/>
    <property type="match status" value="1"/>
</dbReference>
<keyword evidence="7 8" id="KW-0472">Membrane</keyword>
<dbReference type="AlphaFoldDB" id="A0A350HA68"/>
<proteinExistence type="inferred from homology"/>
<evidence type="ECO:0000256" key="2">
    <source>
        <dbReference type="ARBA" id="ARBA00009904"/>
    </source>
</evidence>
<reference evidence="9 10" key="1">
    <citation type="journal article" date="2018" name="Nat. Biotechnol.">
        <title>A standardized bacterial taxonomy based on genome phylogeny substantially revises the tree of life.</title>
        <authorList>
            <person name="Parks D.H."/>
            <person name="Chuvochina M."/>
            <person name="Waite D.W."/>
            <person name="Rinke C."/>
            <person name="Skarshewski A."/>
            <person name="Chaumeil P.A."/>
            <person name="Hugenholtz P."/>
        </authorList>
    </citation>
    <scope>NUCLEOTIDE SEQUENCE [LARGE SCALE GENOMIC DNA]</scope>
    <source>
        <strain evidence="9">UBA9956</strain>
    </source>
</reference>
<evidence type="ECO:0000256" key="5">
    <source>
        <dbReference type="ARBA" id="ARBA00022989"/>
    </source>
</evidence>
<evidence type="ECO:0000256" key="3">
    <source>
        <dbReference type="ARBA" id="ARBA00022448"/>
    </source>
</evidence>